<dbReference type="Gene3D" id="3.30.300.30">
    <property type="match status" value="1"/>
</dbReference>
<dbReference type="Pfam" id="PF13193">
    <property type="entry name" value="AMP-binding_C"/>
    <property type="match status" value="1"/>
</dbReference>
<dbReference type="GO" id="GO:0031177">
    <property type="term" value="F:phosphopantetheine binding"/>
    <property type="evidence" value="ECO:0007669"/>
    <property type="project" value="TreeGrafter"/>
</dbReference>
<evidence type="ECO:0000313" key="3">
    <source>
        <dbReference type="EMBL" id="EFY08362.1"/>
    </source>
</evidence>
<dbReference type="Pfam" id="PF00501">
    <property type="entry name" value="AMP-binding"/>
    <property type="match status" value="1"/>
</dbReference>
<dbReference type="InterPro" id="IPR025110">
    <property type="entry name" value="AMP-bd_C"/>
</dbReference>
<dbReference type="AlphaFoldDB" id="E7FXY8"/>
<proteinExistence type="predicted"/>
<dbReference type="PANTHER" id="PTHR45527:SF1">
    <property type="entry name" value="FATTY ACID SYNTHASE"/>
    <property type="match status" value="1"/>
</dbReference>
<name>E7FXY8_ERYRH</name>
<evidence type="ECO:0000259" key="2">
    <source>
        <dbReference type="Pfam" id="PF13193"/>
    </source>
</evidence>
<evidence type="ECO:0000313" key="4">
    <source>
        <dbReference type="Proteomes" id="UP000003028"/>
    </source>
</evidence>
<dbReference type="InterPro" id="IPR042099">
    <property type="entry name" value="ANL_N_sf"/>
</dbReference>
<sequence length="505" mass="58108">MMNHILKHLELSAERYPDKVAVIEPNQTITYENLNNKARIAATWFINQFEMNKPIVIFKEKGIDTLSLMFGTAYACCPYVIIDPSQPNERIISILKTLKTNCIIGDDDQKDRIEKFGPNIKFINIKTVFCGKSEDSLIENRLSSHISTNPLYILFTSGSTGNPKGVVVSHQSVIRFIRDFTDKFRFSSHDVIANQAPFDFDVSVKDIYSSIMKGSTLVLIPKSYFTNPVTLLDFICESKATVLTWAVSALCLVSQLKGLSYRKPSQLRQIMFSGERMPIKHLEKWREACPNTEFVNLYGPTEITCNCTYYVLESQREYAEELPIGIPFYDDEVFLLNEKDELVKDSEMLGEICVGGLSLALGYFNNQVQTDRVFVQNPLNPYYRDIIYRTGDLGYYNKNGELCIRGRKDFQIKHMGHRIELEEIERKIEEHPNVSRACCIYHEKKYKIYGIYHGNLDVKALISYLETKLPHYMIPNTFIQVHQMPLTKNGKIDRQLLKSEVGIQV</sequence>
<reference evidence="3" key="1">
    <citation type="submission" date="2011-01" db="EMBL/GenBank/DDBJ databases">
        <authorList>
            <person name="Muzny D."/>
            <person name="Qin X."/>
            <person name="Buhay C."/>
            <person name="Dugan-Rocha S."/>
            <person name="Ding Y."/>
            <person name="Chen G."/>
            <person name="Hawes A."/>
            <person name="Holder M."/>
            <person name="Jhangiani S."/>
            <person name="Johnson A."/>
            <person name="Khan Z."/>
            <person name="Li Z."/>
            <person name="Liu W."/>
            <person name="Liu X."/>
            <person name="Perez L."/>
            <person name="Shen H."/>
            <person name="Wang Q."/>
            <person name="Watt J."/>
            <person name="Xi L."/>
            <person name="Xin Y."/>
            <person name="Zhou J."/>
            <person name="Deng J."/>
            <person name="Jiang H."/>
            <person name="Liu Y."/>
            <person name="Qu J."/>
            <person name="Song X.-Z."/>
            <person name="Zhang L."/>
            <person name="Villasana D."/>
            <person name="Johnson A."/>
            <person name="Liu J."/>
            <person name="Liyanage D."/>
            <person name="Lorensuhewa L."/>
            <person name="Robinson T."/>
            <person name="Song A."/>
            <person name="Song B.-B."/>
            <person name="Dinh H."/>
            <person name="Thornton R."/>
            <person name="Coyle M."/>
            <person name="Francisco L."/>
            <person name="Jackson L."/>
            <person name="Javaid M."/>
            <person name="Korchina V."/>
            <person name="Kovar C."/>
            <person name="Mata R."/>
            <person name="Mathew T."/>
            <person name="Ngo R."/>
            <person name="Nguyen L."/>
            <person name="Nguyen N."/>
            <person name="Okwuonu G."/>
            <person name="Ongeri F."/>
            <person name="Pham C."/>
            <person name="Simmons D."/>
            <person name="Wilczek-Boney K."/>
            <person name="Hale W."/>
            <person name="Jakkamsetti A."/>
            <person name="Pham P."/>
            <person name="Ruth R."/>
            <person name="San Lucas F."/>
            <person name="Warren J."/>
            <person name="Zhang J."/>
            <person name="Zhao Z."/>
            <person name="Zhou C."/>
            <person name="Zhu D."/>
            <person name="Lee S."/>
            <person name="Bess C."/>
            <person name="Blankenburg K."/>
            <person name="Forbes L."/>
            <person name="Fu Q."/>
            <person name="Gubbala S."/>
            <person name="Hirani K."/>
            <person name="Jayaseelan J.C."/>
            <person name="Lara F."/>
            <person name="Munidasa M."/>
            <person name="Palculict T."/>
            <person name="Patil S."/>
            <person name="Pu L.-L."/>
            <person name="Saada N."/>
            <person name="Tang L."/>
            <person name="Weissenberger G."/>
            <person name="Zhu Y."/>
            <person name="Hemphill L."/>
            <person name="Shang Y."/>
            <person name="Youmans B."/>
            <person name="Ayvaz T."/>
            <person name="Ross M."/>
            <person name="Santibanez J."/>
            <person name="Aqrawi P."/>
            <person name="Gross S."/>
            <person name="Joshi V."/>
            <person name="Fowler G."/>
            <person name="Nazareth L."/>
            <person name="Reid J."/>
            <person name="Worley K."/>
            <person name="Petrosino J."/>
            <person name="Highlander S."/>
            <person name="Gibbs R."/>
        </authorList>
    </citation>
    <scope>NUCLEOTIDE SEQUENCE [LARGE SCALE GENOMIC DNA]</scope>
    <source>
        <strain evidence="3">ATCC 19414</strain>
    </source>
</reference>
<comment type="caution">
    <text evidence="3">The sequence shown here is derived from an EMBL/GenBank/DDBJ whole genome shotgun (WGS) entry which is preliminary data.</text>
</comment>
<dbReference type="GO" id="GO:0005737">
    <property type="term" value="C:cytoplasm"/>
    <property type="evidence" value="ECO:0007669"/>
    <property type="project" value="TreeGrafter"/>
</dbReference>
<dbReference type="STRING" id="1648.A2I91_08475"/>
<dbReference type="GO" id="GO:0044550">
    <property type="term" value="P:secondary metabolite biosynthetic process"/>
    <property type="evidence" value="ECO:0007669"/>
    <property type="project" value="TreeGrafter"/>
</dbReference>
<gene>
    <name evidence="3" type="ORF">HMPREF0357_11515</name>
</gene>
<feature type="domain" description="AMP-binding enzyme C-terminal" evidence="2">
    <location>
        <begin position="423"/>
        <end position="491"/>
    </location>
</feature>
<dbReference type="InterPro" id="IPR045851">
    <property type="entry name" value="AMP-bd_C_sf"/>
</dbReference>
<organism evidence="3 4">
    <name type="scientific">Erysipelothrix rhusiopathiae ATCC 19414</name>
    <dbReference type="NCBI Taxonomy" id="525280"/>
    <lineage>
        <taxon>Bacteria</taxon>
        <taxon>Bacillati</taxon>
        <taxon>Bacillota</taxon>
        <taxon>Erysipelotrichia</taxon>
        <taxon>Erysipelotrichales</taxon>
        <taxon>Erysipelotrichaceae</taxon>
        <taxon>Erysipelothrix</taxon>
    </lineage>
</organism>
<dbReference type="PROSITE" id="PS00455">
    <property type="entry name" value="AMP_BINDING"/>
    <property type="match status" value="1"/>
</dbReference>
<protein>
    <submittedName>
        <fullName evidence="3">AMP-binding enzyme</fullName>
    </submittedName>
</protein>
<dbReference type="CDD" id="cd05930">
    <property type="entry name" value="A_NRPS"/>
    <property type="match status" value="1"/>
</dbReference>
<dbReference type="Proteomes" id="UP000003028">
    <property type="component" value="Unassembled WGS sequence"/>
</dbReference>
<keyword evidence="4" id="KW-1185">Reference proteome</keyword>
<dbReference type="Gene3D" id="3.40.50.12780">
    <property type="entry name" value="N-terminal domain of ligase-like"/>
    <property type="match status" value="1"/>
</dbReference>
<accession>E7FXY8</accession>
<dbReference type="PANTHER" id="PTHR45527">
    <property type="entry name" value="NONRIBOSOMAL PEPTIDE SYNTHETASE"/>
    <property type="match status" value="1"/>
</dbReference>
<dbReference type="EMBL" id="ACLK02000003">
    <property type="protein sequence ID" value="EFY08362.1"/>
    <property type="molecule type" value="Genomic_DNA"/>
</dbReference>
<dbReference type="InterPro" id="IPR000873">
    <property type="entry name" value="AMP-dep_synth/lig_dom"/>
</dbReference>
<evidence type="ECO:0000259" key="1">
    <source>
        <dbReference type="Pfam" id="PF00501"/>
    </source>
</evidence>
<feature type="domain" description="AMP-dependent synthetase/ligase" evidence="1">
    <location>
        <begin position="10"/>
        <end position="364"/>
    </location>
</feature>
<dbReference type="SUPFAM" id="SSF56801">
    <property type="entry name" value="Acetyl-CoA synthetase-like"/>
    <property type="match status" value="1"/>
</dbReference>
<dbReference type="InterPro" id="IPR020845">
    <property type="entry name" value="AMP-binding_CS"/>
</dbReference>
<dbReference type="GO" id="GO:0043041">
    <property type="term" value="P:amino acid activation for nonribosomal peptide biosynthetic process"/>
    <property type="evidence" value="ECO:0007669"/>
    <property type="project" value="TreeGrafter"/>
</dbReference>